<feature type="transmembrane region" description="Helical" evidence="1">
    <location>
        <begin position="440"/>
        <end position="460"/>
    </location>
</feature>
<keyword evidence="1" id="KW-1133">Transmembrane helix</keyword>
<dbReference type="RefSeq" id="WP_126029532.1">
    <property type="nucleotide sequence ID" value="NZ_QXGJ01000002.1"/>
</dbReference>
<dbReference type="EMBL" id="QXGJ01000002">
    <property type="protein sequence ID" value="RSX52004.1"/>
    <property type="molecule type" value="Genomic_DNA"/>
</dbReference>
<comment type="caution">
    <text evidence="2">The sequence shown here is derived from an EMBL/GenBank/DDBJ whole genome shotgun (WGS) entry which is preliminary data.</text>
</comment>
<keyword evidence="1" id="KW-0472">Membrane</keyword>
<keyword evidence="1" id="KW-0812">Transmembrane</keyword>
<feature type="transmembrane region" description="Helical" evidence="1">
    <location>
        <begin position="472"/>
        <end position="491"/>
    </location>
</feature>
<dbReference type="OrthoDB" id="3230052at2"/>
<evidence type="ECO:0000313" key="3">
    <source>
        <dbReference type="Proteomes" id="UP000288607"/>
    </source>
</evidence>
<protein>
    <submittedName>
        <fullName evidence="2">Uncharacterized protein</fullName>
    </submittedName>
</protein>
<sequence>MCAMRNIDDQLRAGKDDPDFGHKCAMLLLGMHRWTNQQNTNVTFTDTGNLAYQISIRSTLDPTKYILWGKNGNANNPYVAIPVCYLDNGNHTNRSLTDRDGQELPATTYAETSFITKQALWYLWNQIPSREEIQYFVEGYFNKIDSSMVQFPKRLNNIFRNISSDNRKDHVSLREQDQHNEQHWQSARLADLANLVTRNFVKNEDQQSFDEECTSFRLECMEHLHKLINSSDNNSASGNATLLTCALFLGLLDWIRSSHHENNSDTEADPTSRHAIGDENMQALTSLLLLLSNLCKQYPLIALVPQSDTQPKMLFTLRFDTTYPSLTNPQTWPQRISEAIIGPTHLSDTVNLGFQSYAARASHIEVTPIEHTDVESVKEITKEPPSKSENIDKASNKKSDIKMHFIAGRIHCVRYFSSHQPITYIQLNIIPDQRTLQYSLLWSLLLAALSTFNLVSLFGYYPMISIFTGDNLIAGLSMIFTLWLAKTLSGINNSLSDHVRQKLDDTISKSLIFYSISYASAFLNLGIRYPGDHEGLTLPQLPASIIKYATLAITILTGLVTLIISAKVCLWSRHRRKANDQGEINNKPYPLDRVSKSECKESNTDTLEEAPFSILSGRKERERVLKIINEFLENHW</sequence>
<reference evidence="2 3" key="1">
    <citation type="submission" date="2018-09" db="EMBL/GenBank/DDBJ databases">
        <title>Characterization of the phylogenetic diversity of five novel species belonging to the genus Bifidobacterium.</title>
        <authorList>
            <person name="Lugli G.A."/>
            <person name="Duranti S."/>
            <person name="Milani C."/>
        </authorList>
    </citation>
    <scope>NUCLEOTIDE SEQUENCE [LARGE SCALE GENOMIC DNA]</scope>
    <source>
        <strain evidence="2 3">2028B</strain>
    </source>
</reference>
<feature type="transmembrane region" description="Helical" evidence="1">
    <location>
        <begin position="549"/>
        <end position="570"/>
    </location>
</feature>
<proteinExistence type="predicted"/>
<gene>
    <name evidence="2" type="ORF">D2E23_0611</name>
</gene>
<dbReference type="Proteomes" id="UP000288607">
    <property type="component" value="Unassembled WGS sequence"/>
</dbReference>
<evidence type="ECO:0000313" key="2">
    <source>
        <dbReference type="EMBL" id="RSX52004.1"/>
    </source>
</evidence>
<keyword evidence="3" id="KW-1185">Reference proteome</keyword>
<dbReference type="AlphaFoldDB" id="A0A430FGK7"/>
<evidence type="ECO:0000256" key="1">
    <source>
        <dbReference type="SAM" id="Phobius"/>
    </source>
</evidence>
<accession>A0A430FGK7</accession>
<feature type="transmembrane region" description="Helical" evidence="1">
    <location>
        <begin position="511"/>
        <end position="529"/>
    </location>
</feature>
<name>A0A430FGK7_9BIFI</name>
<organism evidence="2 3">
    <name type="scientific">Bifidobacterium callimiconis</name>
    <dbReference type="NCBI Taxonomy" id="2306973"/>
    <lineage>
        <taxon>Bacteria</taxon>
        <taxon>Bacillati</taxon>
        <taxon>Actinomycetota</taxon>
        <taxon>Actinomycetes</taxon>
        <taxon>Bifidobacteriales</taxon>
        <taxon>Bifidobacteriaceae</taxon>
        <taxon>Bifidobacterium</taxon>
    </lineage>
</organism>